<accession>A0ABU3V9I7</accession>
<dbReference type="Pfam" id="PF18922">
    <property type="entry name" value="DUF5672"/>
    <property type="match status" value="1"/>
</dbReference>
<dbReference type="Proteomes" id="UP001255416">
    <property type="component" value="Unassembled WGS sequence"/>
</dbReference>
<organism evidence="2 3">
    <name type="scientific">Sedimentitalea todarodis</name>
    <dbReference type="NCBI Taxonomy" id="1631240"/>
    <lineage>
        <taxon>Bacteria</taxon>
        <taxon>Pseudomonadati</taxon>
        <taxon>Pseudomonadota</taxon>
        <taxon>Alphaproteobacteria</taxon>
        <taxon>Rhodobacterales</taxon>
        <taxon>Paracoccaceae</taxon>
        <taxon>Sedimentitalea</taxon>
    </lineage>
</organism>
<dbReference type="RefSeq" id="WP_316773229.1">
    <property type="nucleotide sequence ID" value="NZ_JASMWN010000002.1"/>
</dbReference>
<gene>
    <name evidence="2" type="ORF">QO231_03020</name>
</gene>
<comment type="caution">
    <text evidence="2">The sequence shown here is derived from an EMBL/GenBank/DDBJ whole genome shotgun (WGS) entry which is preliminary data.</text>
</comment>
<feature type="domain" description="DUF5672" evidence="1">
    <location>
        <begin position="61"/>
        <end position="251"/>
    </location>
</feature>
<evidence type="ECO:0000313" key="3">
    <source>
        <dbReference type="Proteomes" id="UP001255416"/>
    </source>
</evidence>
<sequence>MSSCSIIIPIYRPLSPAEFDLVRHNLRMLRGFPAVLIGGHGQFALLSELRDALGAADDAEITVETFEDRCFRDVSGYNSLLSEPDFYERFVSSDYILICQHDAIILKPTLREWLGKGYAFVGSPMFEGYGEPRRPLQFLQTLNGGLSLRHIPSTLSVFRNAVFLPRSLGIRVAGKVGIISAVNWALSLIGTQRVVVRRKVLNEDVLWTRDIAAAFPMYRIPSPEIAASFAFEVCPADLFARTGRQLPFGCHAFERYDPDFWLAHAPSEVVRLVRALTPANADKD</sequence>
<evidence type="ECO:0000259" key="1">
    <source>
        <dbReference type="Pfam" id="PF18922"/>
    </source>
</evidence>
<dbReference type="EMBL" id="JASMWN010000002">
    <property type="protein sequence ID" value="MDU9002824.1"/>
    <property type="molecule type" value="Genomic_DNA"/>
</dbReference>
<reference evidence="3" key="1">
    <citation type="submission" date="2023-05" db="EMBL/GenBank/DDBJ databases">
        <title>Sedimentitalea sp. nov. JM2-8.</title>
        <authorList>
            <person name="Huang J."/>
        </authorList>
    </citation>
    <scope>NUCLEOTIDE SEQUENCE [LARGE SCALE GENOMIC DNA]</scope>
    <source>
        <strain evidence="3">KHS03</strain>
    </source>
</reference>
<proteinExistence type="predicted"/>
<evidence type="ECO:0000313" key="2">
    <source>
        <dbReference type="EMBL" id="MDU9002824.1"/>
    </source>
</evidence>
<dbReference type="InterPro" id="IPR043729">
    <property type="entry name" value="DUF5672"/>
</dbReference>
<name>A0ABU3V9I7_9RHOB</name>
<protein>
    <submittedName>
        <fullName evidence="2">DUF5672 family protein</fullName>
    </submittedName>
</protein>
<keyword evidence="3" id="KW-1185">Reference proteome</keyword>